<sequence length="192" mass="20639">MQDSSDAPPADAAYLLRLEGARPLTLTLVLTCGPFAAFGGVQLVRALLGSGSGVYGWLALTLFPLLCIAPAVALVRRSDREQRRAVPGGVILAVEETGLYLGEAPARRIPWSAIAELVVFRQAISDAANAPTLVVVPRKSGLASVPAERRPHDPREWGTPVDLHLREPKLRKLTTAVHQYAPEINIWDAGLI</sequence>
<keyword evidence="1" id="KW-1133">Transmembrane helix</keyword>
<evidence type="ECO:0008006" key="4">
    <source>
        <dbReference type="Google" id="ProtNLM"/>
    </source>
</evidence>
<accession>A0A1I4X973</accession>
<dbReference type="EMBL" id="FOVH01000001">
    <property type="protein sequence ID" value="SFN21890.1"/>
    <property type="molecule type" value="Genomic_DNA"/>
</dbReference>
<dbReference type="InParanoid" id="A0A1I4X973"/>
<gene>
    <name evidence="2" type="ORF">SAMN04489713_101737</name>
</gene>
<reference evidence="2 3" key="1">
    <citation type="submission" date="2016-10" db="EMBL/GenBank/DDBJ databases">
        <authorList>
            <person name="de Groot N.N."/>
        </authorList>
    </citation>
    <scope>NUCLEOTIDE SEQUENCE [LARGE SCALE GENOMIC DNA]</scope>
    <source>
        <strain evidence="2 3">DSM 43067</strain>
    </source>
</reference>
<keyword evidence="3" id="KW-1185">Reference proteome</keyword>
<keyword evidence="1" id="KW-0812">Transmembrane</keyword>
<evidence type="ECO:0000313" key="3">
    <source>
        <dbReference type="Proteomes" id="UP000183413"/>
    </source>
</evidence>
<dbReference type="Proteomes" id="UP000183413">
    <property type="component" value="Unassembled WGS sequence"/>
</dbReference>
<feature type="transmembrane region" description="Helical" evidence="1">
    <location>
        <begin position="24"/>
        <end position="48"/>
    </location>
</feature>
<dbReference type="AlphaFoldDB" id="A0A1I4X973"/>
<keyword evidence="1" id="KW-0472">Membrane</keyword>
<organism evidence="2 3">
    <name type="scientific">Actinomadura madurae</name>
    <dbReference type="NCBI Taxonomy" id="1993"/>
    <lineage>
        <taxon>Bacteria</taxon>
        <taxon>Bacillati</taxon>
        <taxon>Actinomycetota</taxon>
        <taxon>Actinomycetes</taxon>
        <taxon>Streptosporangiales</taxon>
        <taxon>Thermomonosporaceae</taxon>
        <taxon>Actinomadura</taxon>
    </lineage>
</organism>
<name>A0A1I4X973_9ACTN</name>
<evidence type="ECO:0000313" key="2">
    <source>
        <dbReference type="EMBL" id="SFN21890.1"/>
    </source>
</evidence>
<dbReference type="STRING" id="1993.SAMN04489713_101737"/>
<protein>
    <recommendedName>
        <fullName evidence="4">PH domain-containing protein</fullName>
    </recommendedName>
</protein>
<evidence type="ECO:0000256" key="1">
    <source>
        <dbReference type="SAM" id="Phobius"/>
    </source>
</evidence>
<proteinExistence type="predicted"/>
<feature type="transmembrane region" description="Helical" evidence="1">
    <location>
        <begin position="54"/>
        <end position="75"/>
    </location>
</feature>